<dbReference type="EMBL" id="CP063849">
    <property type="protein sequence ID" value="QOY87701.1"/>
    <property type="molecule type" value="Genomic_DNA"/>
</dbReference>
<keyword evidence="4" id="KW-1185">Reference proteome</keyword>
<dbReference type="PANTHER" id="PTHR16509">
    <property type="match status" value="1"/>
</dbReference>
<proteinExistence type="predicted"/>
<dbReference type="GO" id="GO:0047734">
    <property type="term" value="F:CDP-glycerol diphosphatase activity"/>
    <property type="evidence" value="ECO:0007669"/>
    <property type="project" value="TreeGrafter"/>
</dbReference>
<keyword evidence="1" id="KW-0732">Signal</keyword>
<dbReference type="GO" id="GO:0030145">
    <property type="term" value="F:manganese ion binding"/>
    <property type="evidence" value="ECO:0007669"/>
    <property type="project" value="TreeGrafter"/>
</dbReference>
<gene>
    <name evidence="3" type="ORF">IRI77_33965</name>
</gene>
<dbReference type="InterPro" id="IPR029052">
    <property type="entry name" value="Metallo-depent_PP-like"/>
</dbReference>
<protein>
    <submittedName>
        <fullName evidence="3">Metallophosphoesterase</fullName>
    </submittedName>
</protein>
<evidence type="ECO:0000259" key="2">
    <source>
        <dbReference type="Pfam" id="PF00149"/>
    </source>
</evidence>
<organism evidence="3 4">
    <name type="scientific">Paludibaculum fermentans</name>
    <dbReference type="NCBI Taxonomy" id="1473598"/>
    <lineage>
        <taxon>Bacteria</taxon>
        <taxon>Pseudomonadati</taxon>
        <taxon>Acidobacteriota</taxon>
        <taxon>Terriglobia</taxon>
        <taxon>Bryobacterales</taxon>
        <taxon>Bryobacteraceae</taxon>
        <taxon>Paludibaculum</taxon>
    </lineage>
</organism>
<name>A0A7S7NQ31_PALFE</name>
<feature type="chain" id="PRO_5032356580" evidence="1">
    <location>
        <begin position="21"/>
        <end position="297"/>
    </location>
</feature>
<dbReference type="KEGG" id="pfer:IRI77_33965"/>
<dbReference type="GO" id="GO:0008663">
    <property type="term" value="F:2',3'-cyclic-nucleotide 2'-phosphodiesterase activity"/>
    <property type="evidence" value="ECO:0007669"/>
    <property type="project" value="TreeGrafter"/>
</dbReference>
<dbReference type="InterPro" id="IPR004843">
    <property type="entry name" value="Calcineurin-like_PHP"/>
</dbReference>
<dbReference type="SUPFAM" id="SSF56300">
    <property type="entry name" value="Metallo-dependent phosphatases"/>
    <property type="match status" value="1"/>
</dbReference>
<dbReference type="PANTHER" id="PTHR16509:SF8">
    <property type="entry name" value="MANGANESE-DEPENDENT ADP-RIBOSE_CDP-ALCOHOL DIPHOSPHATASE"/>
    <property type="match status" value="1"/>
</dbReference>
<accession>A0A7S7NQ31</accession>
<dbReference type="GO" id="GO:0047631">
    <property type="term" value="F:ADP-ribose diphosphatase activity"/>
    <property type="evidence" value="ECO:0007669"/>
    <property type="project" value="TreeGrafter"/>
</dbReference>
<feature type="signal peptide" evidence="1">
    <location>
        <begin position="1"/>
        <end position="20"/>
    </location>
</feature>
<feature type="domain" description="Calcineurin-like phosphoesterase" evidence="2">
    <location>
        <begin position="27"/>
        <end position="245"/>
    </location>
</feature>
<evidence type="ECO:0000313" key="4">
    <source>
        <dbReference type="Proteomes" id="UP000593892"/>
    </source>
</evidence>
<evidence type="ECO:0000256" key="1">
    <source>
        <dbReference type="SAM" id="SignalP"/>
    </source>
</evidence>
<sequence>MHGFALFLGVAMLAQVPVSAQQPLFSFGAIADVQYADKDDAIGRQYRVSTAKLAACANLLNRERLEFVVHLGDLIDEGAGNLEVIRKVYGQIQAPRYYVLGNHDFTAGRSTLMSVLGLNRPYYDFSVKGWTFVVLDGMNESVAGGWPEADPHAQAGRATLDALKKAGLSNAQSWNGAVGPAQRRWLQETLARAAGQGNRVIVFSHFPVLAASCRPEHLLWDHEEVLRILEASSATAAYLNGHDHKGGAALHSGIPYVTLPGMVEHAVNESCQVVDVYPDGLVVRQAGAGSGRSFPLR</sequence>
<evidence type="ECO:0000313" key="3">
    <source>
        <dbReference type="EMBL" id="QOY87701.1"/>
    </source>
</evidence>
<reference evidence="3 4" key="1">
    <citation type="submission" date="2020-10" db="EMBL/GenBank/DDBJ databases">
        <title>Complete genome sequence of Paludibaculum fermentans P105T, a facultatively anaerobic acidobacterium capable of dissimilatory Fe(III) reduction.</title>
        <authorList>
            <person name="Dedysh S.N."/>
            <person name="Beletsky A.V."/>
            <person name="Kulichevskaya I.S."/>
            <person name="Mardanov A.V."/>
            <person name="Ravin N.V."/>
        </authorList>
    </citation>
    <scope>NUCLEOTIDE SEQUENCE [LARGE SCALE GENOMIC DNA]</scope>
    <source>
        <strain evidence="3 4">P105</strain>
    </source>
</reference>
<dbReference type="Pfam" id="PF00149">
    <property type="entry name" value="Metallophos"/>
    <property type="match status" value="1"/>
</dbReference>
<dbReference type="RefSeq" id="WP_194449368.1">
    <property type="nucleotide sequence ID" value="NZ_CP063849.1"/>
</dbReference>
<dbReference type="AlphaFoldDB" id="A0A7S7NQ31"/>
<dbReference type="Gene3D" id="3.60.21.10">
    <property type="match status" value="1"/>
</dbReference>
<dbReference type="Proteomes" id="UP000593892">
    <property type="component" value="Chromosome"/>
</dbReference>